<dbReference type="AlphaFoldDB" id="A0A556MHQ7"/>
<sequence length="187" mass="21056">MEEVVIPVAKNNPTKMATKWALINALVAIVITYVFELFNVDPNSSLKYLTYIPFILFLFLSQKEFRDQIGGFMTFGEGFSVAFRYALFTGLVMAVFIYLYCTVLSPSFFDKAMELSRTKMEEQGKMSSEQIDKAMEISKKWGPLFAAFGTAVVYPIFGAIIGLIGATIFKKERTDRDIVENATDPTV</sequence>
<comment type="caution">
    <text evidence="2">The sequence shown here is derived from an EMBL/GenBank/DDBJ whole genome shotgun (WGS) entry which is preliminary data.</text>
</comment>
<organism evidence="2 3">
    <name type="scientific">Mucilaginibacter corticis</name>
    <dbReference type="NCBI Taxonomy" id="2597670"/>
    <lineage>
        <taxon>Bacteria</taxon>
        <taxon>Pseudomonadati</taxon>
        <taxon>Bacteroidota</taxon>
        <taxon>Sphingobacteriia</taxon>
        <taxon>Sphingobacteriales</taxon>
        <taxon>Sphingobacteriaceae</taxon>
        <taxon>Mucilaginibacter</taxon>
    </lineage>
</organism>
<protein>
    <submittedName>
        <fullName evidence="2">DUF4199 domain-containing protein</fullName>
    </submittedName>
</protein>
<keyword evidence="3" id="KW-1185">Reference proteome</keyword>
<keyword evidence="1" id="KW-0472">Membrane</keyword>
<reference evidence="2 3" key="1">
    <citation type="submission" date="2019-07" db="EMBL/GenBank/DDBJ databases">
        <authorList>
            <person name="Huq M.A."/>
        </authorList>
    </citation>
    <scope>NUCLEOTIDE SEQUENCE [LARGE SCALE GENOMIC DNA]</scope>
    <source>
        <strain evidence="2 3">MAH-19</strain>
    </source>
</reference>
<gene>
    <name evidence="2" type="ORF">FO440_16875</name>
</gene>
<evidence type="ECO:0000256" key="1">
    <source>
        <dbReference type="SAM" id="Phobius"/>
    </source>
</evidence>
<feature type="transmembrane region" description="Helical" evidence="1">
    <location>
        <begin position="20"/>
        <end position="38"/>
    </location>
</feature>
<dbReference type="InterPro" id="IPR025250">
    <property type="entry name" value="DUF4199"/>
</dbReference>
<evidence type="ECO:0000313" key="3">
    <source>
        <dbReference type="Proteomes" id="UP000318733"/>
    </source>
</evidence>
<dbReference type="EMBL" id="VLPK01000003">
    <property type="protein sequence ID" value="TSJ39418.1"/>
    <property type="molecule type" value="Genomic_DNA"/>
</dbReference>
<feature type="transmembrane region" description="Helical" evidence="1">
    <location>
        <begin position="44"/>
        <end position="61"/>
    </location>
</feature>
<dbReference type="Proteomes" id="UP000318733">
    <property type="component" value="Unassembled WGS sequence"/>
</dbReference>
<feature type="transmembrane region" description="Helical" evidence="1">
    <location>
        <begin position="144"/>
        <end position="169"/>
    </location>
</feature>
<accession>A0A556MHQ7</accession>
<dbReference type="OrthoDB" id="1122768at2"/>
<feature type="transmembrane region" description="Helical" evidence="1">
    <location>
        <begin position="82"/>
        <end position="100"/>
    </location>
</feature>
<keyword evidence="1" id="KW-1133">Transmembrane helix</keyword>
<proteinExistence type="predicted"/>
<dbReference type="Pfam" id="PF13858">
    <property type="entry name" value="DUF4199"/>
    <property type="match status" value="1"/>
</dbReference>
<name>A0A556MHQ7_9SPHI</name>
<dbReference type="RefSeq" id="WP_144249455.1">
    <property type="nucleotide sequence ID" value="NZ_VLPK01000003.1"/>
</dbReference>
<keyword evidence="1" id="KW-0812">Transmembrane</keyword>
<evidence type="ECO:0000313" key="2">
    <source>
        <dbReference type="EMBL" id="TSJ39418.1"/>
    </source>
</evidence>